<dbReference type="RefSeq" id="WP_170266926.1">
    <property type="nucleotide sequence ID" value="NZ_BKAG01000036.1"/>
</dbReference>
<sequence>MKFPPAFICAVMVAFATLAPAKDAPSDVLPATIHPSDRHYIDLETGYLWKVGGSTELNYGMVPVMLTWRSPEVFGLDFSDGSKLFVRNRISLLGQWIETGPENHYFGLMGAPSIEWWNAAGTWSVYAGIGGGAGWIDSQGVTGGQGQDFTYNWFANAGVARAITDDVQLRVGAMFQHLSNRGATDPNPGVNTLGVTIGLSWGF</sequence>
<evidence type="ECO:0008006" key="4">
    <source>
        <dbReference type="Google" id="ProtNLM"/>
    </source>
</evidence>
<protein>
    <recommendedName>
        <fullName evidence="4">Acyloxyacyl hydrolase</fullName>
    </recommendedName>
</protein>
<dbReference type="EMBL" id="BKAG01000036">
    <property type="protein sequence ID" value="GEP44771.1"/>
    <property type="molecule type" value="Genomic_DNA"/>
</dbReference>
<proteinExistence type="predicted"/>
<comment type="caution">
    <text evidence="2">The sequence shown here is derived from an EMBL/GenBank/DDBJ whole genome shotgun (WGS) entry which is preliminary data.</text>
</comment>
<dbReference type="Gene3D" id="2.40.160.20">
    <property type="match status" value="1"/>
</dbReference>
<evidence type="ECO:0000313" key="3">
    <source>
        <dbReference type="Proteomes" id="UP000321577"/>
    </source>
</evidence>
<dbReference type="Pfam" id="PF09411">
    <property type="entry name" value="PagL"/>
    <property type="match status" value="1"/>
</dbReference>
<gene>
    <name evidence="2" type="ORF">BGE01nite_40620</name>
</gene>
<feature type="signal peptide" evidence="1">
    <location>
        <begin position="1"/>
        <end position="21"/>
    </location>
</feature>
<organism evidence="2 3">
    <name type="scientific">Brevifollis gellanilyticus</name>
    <dbReference type="NCBI Taxonomy" id="748831"/>
    <lineage>
        <taxon>Bacteria</taxon>
        <taxon>Pseudomonadati</taxon>
        <taxon>Verrucomicrobiota</taxon>
        <taxon>Verrucomicrobiia</taxon>
        <taxon>Verrucomicrobiales</taxon>
        <taxon>Verrucomicrobiaceae</taxon>
    </lineage>
</organism>
<evidence type="ECO:0000256" key="1">
    <source>
        <dbReference type="SAM" id="SignalP"/>
    </source>
</evidence>
<dbReference type="Proteomes" id="UP000321577">
    <property type="component" value="Unassembled WGS sequence"/>
</dbReference>
<dbReference type="InterPro" id="IPR011250">
    <property type="entry name" value="OMP/PagP_B-barrel"/>
</dbReference>
<feature type="chain" id="PRO_5021988281" description="Acyloxyacyl hydrolase" evidence="1">
    <location>
        <begin position="22"/>
        <end position="203"/>
    </location>
</feature>
<keyword evidence="1" id="KW-0732">Signal</keyword>
<reference evidence="2 3" key="1">
    <citation type="submission" date="2019-07" db="EMBL/GenBank/DDBJ databases">
        <title>Whole genome shotgun sequence of Brevifollis gellanilyticus NBRC 108608.</title>
        <authorList>
            <person name="Hosoyama A."/>
            <person name="Uohara A."/>
            <person name="Ohji S."/>
            <person name="Ichikawa N."/>
        </authorList>
    </citation>
    <scope>NUCLEOTIDE SEQUENCE [LARGE SCALE GENOMIC DNA]</scope>
    <source>
        <strain evidence="2 3">NBRC 108608</strain>
    </source>
</reference>
<dbReference type="InterPro" id="IPR018550">
    <property type="entry name" value="Lipid-A_deacylase-rel"/>
</dbReference>
<accession>A0A512MEG2</accession>
<dbReference type="AlphaFoldDB" id="A0A512MEG2"/>
<evidence type="ECO:0000313" key="2">
    <source>
        <dbReference type="EMBL" id="GEP44771.1"/>
    </source>
</evidence>
<name>A0A512MEG2_9BACT</name>
<dbReference type="SUPFAM" id="SSF56925">
    <property type="entry name" value="OMPA-like"/>
    <property type="match status" value="1"/>
</dbReference>
<keyword evidence="3" id="KW-1185">Reference proteome</keyword>